<gene>
    <name evidence="1" type="ORF">EJ04DRAFT_228488</name>
</gene>
<reference evidence="1" key="1">
    <citation type="journal article" date="2020" name="Stud. Mycol.">
        <title>101 Dothideomycetes genomes: a test case for predicting lifestyles and emergence of pathogens.</title>
        <authorList>
            <person name="Haridas S."/>
            <person name="Albert R."/>
            <person name="Binder M."/>
            <person name="Bloem J."/>
            <person name="Labutti K."/>
            <person name="Salamov A."/>
            <person name="Andreopoulos B."/>
            <person name="Baker S."/>
            <person name="Barry K."/>
            <person name="Bills G."/>
            <person name="Bluhm B."/>
            <person name="Cannon C."/>
            <person name="Castanera R."/>
            <person name="Culley D."/>
            <person name="Daum C."/>
            <person name="Ezra D."/>
            <person name="Gonzalez J."/>
            <person name="Henrissat B."/>
            <person name="Kuo A."/>
            <person name="Liang C."/>
            <person name="Lipzen A."/>
            <person name="Lutzoni F."/>
            <person name="Magnuson J."/>
            <person name="Mondo S."/>
            <person name="Nolan M."/>
            <person name="Ohm R."/>
            <person name="Pangilinan J."/>
            <person name="Park H.-J."/>
            <person name="Ramirez L."/>
            <person name="Alfaro M."/>
            <person name="Sun H."/>
            <person name="Tritt A."/>
            <person name="Yoshinaga Y."/>
            <person name="Zwiers L.-H."/>
            <person name="Turgeon B."/>
            <person name="Goodwin S."/>
            <person name="Spatafora J."/>
            <person name="Crous P."/>
            <person name="Grigoriev I."/>
        </authorList>
    </citation>
    <scope>NUCLEOTIDE SEQUENCE</scope>
    <source>
        <strain evidence="1">CBS 125425</strain>
    </source>
</reference>
<evidence type="ECO:0000313" key="1">
    <source>
        <dbReference type="EMBL" id="KAF2734784.1"/>
    </source>
</evidence>
<comment type="caution">
    <text evidence="1">The sequence shown here is derived from an EMBL/GenBank/DDBJ whole genome shotgun (WGS) entry which is preliminary data.</text>
</comment>
<dbReference type="AlphaFoldDB" id="A0A9P4QXV7"/>
<evidence type="ECO:0000313" key="2">
    <source>
        <dbReference type="Proteomes" id="UP000799444"/>
    </source>
</evidence>
<sequence>MSIAINEHSPSCHSISPLALQVSADVSTVDSVGPNAASCHESRSPTHAASLALHLRQTCAVRGMHAALGAWSPTAEPARRVQPPGVDVDECWHVSLSRIDSLCSSRRHRGTYTLCYRFGH</sequence>
<proteinExistence type="predicted"/>
<keyword evidence="2" id="KW-1185">Reference proteome</keyword>
<organism evidence="1 2">
    <name type="scientific">Polyplosphaeria fusca</name>
    <dbReference type="NCBI Taxonomy" id="682080"/>
    <lineage>
        <taxon>Eukaryota</taxon>
        <taxon>Fungi</taxon>
        <taxon>Dikarya</taxon>
        <taxon>Ascomycota</taxon>
        <taxon>Pezizomycotina</taxon>
        <taxon>Dothideomycetes</taxon>
        <taxon>Pleosporomycetidae</taxon>
        <taxon>Pleosporales</taxon>
        <taxon>Tetraplosphaeriaceae</taxon>
        <taxon>Polyplosphaeria</taxon>
    </lineage>
</organism>
<dbReference type="Proteomes" id="UP000799444">
    <property type="component" value="Unassembled WGS sequence"/>
</dbReference>
<name>A0A9P4QXV7_9PLEO</name>
<protein>
    <submittedName>
        <fullName evidence="1">Uncharacterized protein</fullName>
    </submittedName>
</protein>
<accession>A0A9P4QXV7</accession>
<dbReference type="EMBL" id="ML996143">
    <property type="protein sequence ID" value="KAF2734784.1"/>
    <property type="molecule type" value="Genomic_DNA"/>
</dbReference>